<evidence type="ECO:0000313" key="3">
    <source>
        <dbReference type="Proteomes" id="UP000198345"/>
    </source>
</evidence>
<organism evidence="2 3">
    <name type="scientific">Flavobacterium hercynium</name>
    <dbReference type="NCBI Taxonomy" id="387094"/>
    <lineage>
        <taxon>Bacteria</taxon>
        <taxon>Pseudomonadati</taxon>
        <taxon>Bacteroidota</taxon>
        <taxon>Flavobacteriia</taxon>
        <taxon>Flavobacteriales</taxon>
        <taxon>Flavobacteriaceae</taxon>
        <taxon>Flavobacterium</taxon>
    </lineage>
</organism>
<dbReference type="InterPro" id="IPR036116">
    <property type="entry name" value="FN3_sf"/>
</dbReference>
<protein>
    <recommendedName>
        <fullName evidence="4">Fibronectin type-III domain-containing protein</fullName>
    </recommendedName>
</protein>
<dbReference type="InterPro" id="IPR003961">
    <property type="entry name" value="FN3_dom"/>
</dbReference>
<dbReference type="EMBL" id="MUGW01000011">
    <property type="protein sequence ID" value="OXA93954.1"/>
    <property type="molecule type" value="Genomic_DNA"/>
</dbReference>
<dbReference type="SUPFAM" id="SSF49265">
    <property type="entry name" value="Fibronectin type III"/>
    <property type="match status" value="1"/>
</dbReference>
<keyword evidence="3" id="KW-1185">Reference proteome</keyword>
<dbReference type="Proteomes" id="UP000198345">
    <property type="component" value="Unassembled WGS sequence"/>
</dbReference>
<dbReference type="Gene3D" id="2.60.40.10">
    <property type="entry name" value="Immunoglobulins"/>
    <property type="match status" value="1"/>
</dbReference>
<comment type="caution">
    <text evidence="2">The sequence shown here is derived from an EMBL/GenBank/DDBJ whole genome shotgun (WGS) entry which is preliminary data.</text>
</comment>
<evidence type="ECO:0008006" key="4">
    <source>
        <dbReference type="Google" id="ProtNLM"/>
    </source>
</evidence>
<dbReference type="OrthoDB" id="7794186at2"/>
<dbReference type="AlphaFoldDB" id="A0A226HIM1"/>
<gene>
    <name evidence="2" type="ORF">B0A66_05470</name>
</gene>
<dbReference type="InterPro" id="IPR013783">
    <property type="entry name" value="Ig-like_fold"/>
</dbReference>
<feature type="chain" id="PRO_5012149639" description="Fibronectin type-III domain-containing protein" evidence="1">
    <location>
        <begin position="25"/>
        <end position="236"/>
    </location>
</feature>
<dbReference type="RefSeq" id="WP_089048851.1">
    <property type="nucleotide sequence ID" value="NZ_FXTV01000018.1"/>
</dbReference>
<dbReference type="CDD" id="cd00063">
    <property type="entry name" value="FN3"/>
    <property type="match status" value="1"/>
</dbReference>
<sequence>MPKIRIILLLLFFTSLSYSQSEEAVEDVQNNPSDLSEDLVLEKTHEIPLAAPVFKNYSSTEGKVTLKWIQNDGEDIVGCKIVRREKGQPDWIEIKEVNESITEFTDDTVENRKVYQYGIMAKDKNDLSFLEDSALTVTVLDFAPLKAIGFLEGIPDRQKKKIILNWDYANNKDKVLGVSIYKNAKGSPPKLWRELDSDLRTTEDFKLKINTEYEYHFIANLESDNPVKEEILKVVY</sequence>
<keyword evidence="1" id="KW-0732">Signal</keyword>
<evidence type="ECO:0000256" key="1">
    <source>
        <dbReference type="SAM" id="SignalP"/>
    </source>
</evidence>
<accession>A0A226HIM1</accession>
<feature type="signal peptide" evidence="1">
    <location>
        <begin position="1"/>
        <end position="24"/>
    </location>
</feature>
<name>A0A226HIM1_9FLAO</name>
<evidence type="ECO:0000313" key="2">
    <source>
        <dbReference type="EMBL" id="OXA93954.1"/>
    </source>
</evidence>
<reference evidence="2 3" key="1">
    <citation type="submission" date="2016-11" db="EMBL/GenBank/DDBJ databases">
        <title>Whole genomes of Flavobacteriaceae.</title>
        <authorList>
            <person name="Stine C."/>
            <person name="Li C."/>
            <person name="Tadesse D."/>
        </authorList>
    </citation>
    <scope>NUCLEOTIDE SEQUENCE [LARGE SCALE GENOMIC DNA]</scope>
    <source>
        <strain evidence="2 3">DSM 18292</strain>
    </source>
</reference>
<proteinExistence type="predicted"/>